<reference evidence="1" key="1">
    <citation type="journal article" date="2025" name="Int. J. Syst. Evol. Microbiol.">
        <title>Streptomyces citrinus sp. nov., with yellow diffusible pigment.</title>
        <authorList>
            <person name="He Y."/>
            <person name="Yang E."/>
            <person name="Xu J."/>
            <person name="Sun Y."/>
            <person name="Sun L."/>
        </authorList>
    </citation>
    <scope>NUCLEOTIDE SEQUENCE</scope>
    <source>
        <strain evidence="1">Q6</strain>
    </source>
</reference>
<protein>
    <submittedName>
        <fullName evidence="1">Uncharacterized protein</fullName>
    </submittedName>
</protein>
<evidence type="ECO:0000313" key="2">
    <source>
        <dbReference type="Proteomes" id="UP001432251"/>
    </source>
</evidence>
<dbReference type="Proteomes" id="UP001432251">
    <property type="component" value="Chromosome"/>
</dbReference>
<organism evidence="1 2">
    <name type="scientific">Streptomyces citrinus</name>
    <dbReference type="NCBI Taxonomy" id="3118173"/>
    <lineage>
        <taxon>Bacteria</taxon>
        <taxon>Bacillati</taxon>
        <taxon>Actinomycetota</taxon>
        <taxon>Actinomycetes</taxon>
        <taxon>Kitasatosporales</taxon>
        <taxon>Streptomycetaceae</taxon>
        <taxon>Streptomyces</taxon>
    </lineage>
</organism>
<sequence>MADCERADAAAPAAVTPVGEVPGRLLQDAARRVLAIGELPYPVSPDRERPAPAPGADRAAGLTAPRRELLTHADGRRTARDLAFRTGRGVYAVTVEVARMLAEGLLECAPASAPVRLPGVRPGMVRRRLRALPAPLEEPDDLPRRSPGASGINEILNAHPSQAS</sequence>
<gene>
    <name evidence="1" type="ORF">V2W30_25355</name>
</gene>
<keyword evidence="2" id="KW-1185">Reference proteome</keyword>
<dbReference type="EMBL" id="CP146022">
    <property type="protein sequence ID" value="WWQ66328.1"/>
    <property type="molecule type" value="Genomic_DNA"/>
</dbReference>
<name>A0ACD5AKI0_9ACTN</name>
<accession>A0ACD5AKI0</accession>
<evidence type="ECO:0000313" key="1">
    <source>
        <dbReference type="EMBL" id="WWQ66328.1"/>
    </source>
</evidence>
<proteinExistence type="predicted"/>